<keyword evidence="14" id="KW-1185">Reference proteome</keyword>
<accession>A0ABQ1LCK8</accession>
<feature type="domain" description="PAC" evidence="12">
    <location>
        <begin position="89"/>
        <end position="141"/>
    </location>
</feature>
<dbReference type="PROSITE" id="PS50113">
    <property type="entry name" value="PAC"/>
    <property type="match status" value="2"/>
</dbReference>
<dbReference type="InterPro" id="IPR036097">
    <property type="entry name" value="HisK_dim/P_sf"/>
</dbReference>
<dbReference type="InterPro" id="IPR036890">
    <property type="entry name" value="HATPase_C_sf"/>
</dbReference>
<keyword evidence="4" id="KW-0808">Transferase</keyword>
<evidence type="ECO:0000259" key="11">
    <source>
        <dbReference type="PROSITE" id="PS50112"/>
    </source>
</evidence>
<keyword evidence="9" id="KW-0175">Coiled coil</keyword>
<keyword evidence="3" id="KW-0597">Phosphoprotein</keyword>
<dbReference type="SMART" id="SM00091">
    <property type="entry name" value="PAS"/>
    <property type="match status" value="2"/>
</dbReference>
<dbReference type="Pfam" id="PF00989">
    <property type="entry name" value="PAS"/>
    <property type="match status" value="1"/>
</dbReference>
<dbReference type="Gene3D" id="1.10.287.130">
    <property type="match status" value="1"/>
</dbReference>
<dbReference type="PANTHER" id="PTHR43065:SF42">
    <property type="entry name" value="TWO-COMPONENT SENSOR PPRA"/>
    <property type="match status" value="1"/>
</dbReference>
<keyword evidence="5" id="KW-0547">Nucleotide-binding</keyword>
<dbReference type="Proteomes" id="UP000645462">
    <property type="component" value="Unassembled WGS sequence"/>
</dbReference>
<evidence type="ECO:0000256" key="6">
    <source>
        <dbReference type="ARBA" id="ARBA00022777"/>
    </source>
</evidence>
<evidence type="ECO:0000256" key="1">
    <source>
        <dbReference type="ARBA" id="ARBA00000085"/>
    </source>
</evidence>
<protein>
    <recommendedName>
        <fullName evidence="2">histidine kinase</fullName>
        <ecNumber evidence="2">2.7.13.3</ecNumber>
    </recommendedName>
</protein>
<feature type="domain" description="PAC" evidence="12">
    <location>
        <begin position="238"/>
        <end position="292"/>
    </location>
</feature>
<evidence type="ECO:0000256" key="3">
    <source>
        <dbReference type="ARBA" id="ARBA00022553"/>
    </source>
</evidence>
<evidence type="ECO:0000313" key="14">
    <source>
        <dbReference type="Proteomes" id="UP000645462"/>
    </source>
</evidence>
<evidence type="ECO:0000256" key="9">
    <source>
        <dbReference type="SAM" id="Coils"/>
    </source>
</evidence>
<dbReference type="InterPro" id="IPR035965">
    <property type="entry name" value="PAS-like_dom_sf"/>
</dbReference>
<dbReference type="InterPro" id="IPR013767">
    <property type="entry name" value="PAS_fold"/>
</dbReference>
<feature type="coiled-coil region" evidence="9">
    <location>
        <begin position="132"/>
        <end position="173"/>
    </location>
</feature>
<dbReference type="Gene3D" id="3.30.450.20">
    <property type="entry name" value="PAS domain"/>
    <property type="match status" value="2"/>
</dbReference>
<dbReference type="InterPro" id="IPR004358">
    <property type="entry name" value="Sig_transdc_His_kin-like_C"/>
</dbReference>
<comment type="caution">
    <text evidence="13">The sequence shown here is derived from an EMBL/GenBank/DDBJ whole genome shotgun (WGS) entry which is preliminary data.</text>
</comment>
<sequence length="519" mass="57025">MDTNCPSDTDALQIDLDELRDLYEHAPCGYLSLDPGGCIVRVNATFRAWTGYDTGELPGRRFQDLLNVAGKIYYETHFAPLLRLQGSFNEVALDLVAKNGDRIPILVNAAERRDEDGKAISIWITVFNATDRRRYESELLAARSALSAANQELQDLNEELSATNQSLDRTNNELHAFYDTLPVGIFRADPFSGEIVQASRRFFALLGVDSAEDWLSALTSEDRTAIGPQFQEAIRAGKTFSGRLRIDVQDAPQRHVQMKAIPITNSGGLITSVVGVVEDVTEEFRAEAQKRQIDRDAIVRQLTGGFAHNLNGILTVILGNLELLEEELADRPHLQPTLESSFVVTQRAAKLVNHLLLYSGYTLAQFANLEVDPHLQDIARNQANRLAAKYRLTVDLQAAGAVVELGSDMLKEAIEELITNAVAAMPDGGDIHLSTRLTMRDETQAREIVIAVSDQGFGMDNATLKKAREPFFTKREVGMGIGLGLSFVDGLARVASGELRLRSASGKGTTVELHLPAPD</sequence>
<dbReference type="EMBL" id="BMFC01000021">
    <property type="protein sequence ID" value="GGC21745.1"/>
    <property type="molecule type" value="Genomic_DNA"/>
</dbReference>
<evidence type="ECO:0000256" key="8">
    <source>
        <dbReference type="ARBA" id="ARBA00023012"/>
    </source>
</evidence>
<dbReference type="SUPFAM" id="SSF55785">
    <property type="entry name" value="PYP-like sensor domain (PAS domain)"/>
    <property type="match status" value="2"/>
</dbReference>
<dbReference type="PRINTS" id="PR00344">
    <property type="entry name" value="BCTRLSENSOR"/>
</dbReference>
<dbReference type="PROSITE" id="PS50109">
    <property type="entry name" value="HIS_KIN"/>
    <property type="match status" value="1"/>
</dbReference>
<evidence type="ECO:0000259" key="10">
    <source>
        <dbReference type="PROSITE" id="PS50109"/>
    </source>
</evidence>
<dbReference type="InterPro" id="IPR003594">
    <property type="entry name" value="HATPase_dom"/>
</dbReference>
<dbReference type="InterPro" id="IPR001610">
    <property type="entry name" value="PAC"/>
</dbReference>
<dbReference type="PROSITE" id="PS50112">
    <property type="entry name" value="PAS"/>
    <property type="match status" value="1"/>
</dbReference>
<gene>
    <name evidence="13" type="ORF">GCM10011363_42980</name>
</gene>
<dbReference type="Pfam" id="PF02518">
    <property type="entry name" value="HATPase_c"/>
    <property type="match status" value="1"/>
</dbReference>
<feature type="domain" description="Histidine kinase" evidence="10">
    <location>
        <begin position="305"/>
        <end position="519"/>
    </location>
</feature>
<evidence type="ECO:0000259" key="12">
    <source>
        <dbReference type="PROSITE" id="PS50113"/>
    </source>
</evidence>
<keyword evidence="8" id="KW-0902">Two-component regulatory system</keyword>
<evidence type="ECO:0000256" key="7">
    <source>
        <dbReference type="ARBA" id="ARBA00022840"/>
    </source>
</evidence>
<dbReference type="SMART" id="SM00086">
    <property type="entry name" value="PAC"/>
    <property type="match status" value="2"/>
</dbReference>
<dbReference type="InterPro" id="IPR005467">
    <property type="entry name" value="His_kinase_dom"/>
</dbReference>
<proteinExistence type="predicted"/>
<dbReference type="NCBIfam" id="TIGR00229">
    <property type="entry name" value="sensory_box"/>
    <property type="match status" value="1"/>
</dbReference>
<dbReference type="SMART" id="SM00387">
    <property type="entry name" value="HATPase_c"/>
    <property type="match status" value="1"/>
</dbReference>
<dbReference type="EC" id="2.7.13.3" evidence="2"/>
<feature type="domain" description="PAS" evidence="11">
    <location>
        <begin position="15"/>
        <end position="60"/>
    </location>
</feature>
<keyword evidence="7" id="KW-0067">ATP-binding</keyword>
<dbReference type="Gene3D" id="3.30.565.10">
    <property type="entry name" value="Histidine kinase-like ATPase, C-terminal domain"/>
    <property type="match status" value="1"/>
</dbReference>
<dbReference type="InterPro" id="IPR000700">
    <property type="entry name" value="PAS-assoc_C"/>
</dbReference>
<dbReference type="SUPFAM" id="SSF55874">
    <property type="entry name" value="ATPase domain of HSP90 chaperone/DNA topoisomerase II/histidine kinase"/>
    <property type="match status" value="1"/>
</dbReference>
<dbReference type="PANTHER" id="PTHR43065">
    <property type="entry name" value="SENSOR HISTIDINE KINASE"/>
    <property type="match status" value="1"/>
</dbReference>
<name>A0ABQ1LCK8_9RHOB</name>
<reference evidence="14" key="1">
    <citation type="journal article" date="2019" name="Int. J. Syst. Evol. Microbiol.">
        <title>The Global Catalogue of Microorganisms (GCM) 10K type strain sequencing project: providing services to taxonomists for standard genome sequencing and annotation.</title>
        <authorList>
            <consortium name="The Broad Institute Genomics Platform"/>
            <consortium name="The Broad Institute Genome Sequencing Center for Infectious Disease"/>
            <person name="Wu L."/>
            <person name="Ma J."/>
        </authorList>
    </citation>
    <scope>NUCLEOTIDE SEQUENCE [LARGE SCALE GENOMIC DNA]</scope>
    <source>
        <strain evidence="14">CGMCC 1.12478</strain>
    </source>
</reference>
<dbReference type="SUPFAM" id="SSF47384">
    <property type="entry name" value="Homodimeric domain of signal transducing histidine kinase"/>
    <property type="match status" value="1"/>
</dbReference>
<evidence type="ECO:0000256" key="4">
    <source>
        <dbReference type="ARBA" id="ARBA00022679"/>
    </source>
</evidence>
<dbReference type="CDD" id="cd00130">
    <property type="entry name" value="PAS"/>
    <property type="match status" value="2"/>
</dbReference>
<evidence type="ECO:0000313" key="13">
    <source>
        <dbReference type="EMBL" id="GGC21745.1"/>
    </source>
</evidence>
<evidence type="ECO:0000256" key="5">
    <source>
        <dbReference type="ARBA" id="ARBA00022741"/>
    </source>
</evidence>
<keyword evidence="6" id="KW-0418">Kinase</keyword>
<dbReference type="InterPro" id="IPR000014">
    <property type="entry name" value="PAS"/>
</dbReference>
<dbReference type="Pfam" id="PF13426">
    <property type="entry name" value="PAS_9"/>
    <property type="match status" value="1"/>
</dbReference>
<organism evidence="13 14">
    <name type="scientific">Marivita lacus</name>
    <dbReference type="NCBI Taxonomy" id="1323742"/>
    <lineage>
        <taxon>Bacteria</taxon>
        <taxon>Pseudomonadati</taxon>
        <taxon>Pseudomonadota</taxon>
        <taxon>Alphaproteobacteria</taxon>
        <taxon>Rhodobacterales</taxon>
        <taxon>Roseobacteraceae</taxon>
        <taxon>Marivita</taxon>
    </lineage>
</organism>
<comment type="catalytic activity">
    <reaction evidence="1">
        <text>ATP + protein L-histidine = ADP + protein N-phospho-L-histidine.</text>
        <dbReference type="EC" id="2.7.13.3"/>
    </reaction>
</comment>
<evidence type="ECO:0000256" key="2">
    <source>
        <dbReference type="ARBA" id="ARBA00012438"/>
    </source>
</evidence>